<dbReference type="EMBL" id="JALLPB020000627">
    <property type="protein sequence ID" value="KAL3807455.1"/>
    <property type="molecule type" value="Genomic_DNA"/>
</dbReference>
<accession>A0ABD3R3Q1</accession>
<dbReference type="InterPro" id="IPR053844">
    <property type="entry name" value="AH_C"/>
</dbReference>
<reference evidence="2 3" key="1">
    <citation type="submission" date="2024-10" db="EMBL/GenBank/DDBJ databases">
        <title>Updated reference genomes for cyclostephanoid diatoms.</title>
        <authorList>
            <person name="Roberts W.R."/>
            <person name="Alverson A.J."/>
        </authorList>
    </citation>
    <scope>NUCLEOTIDE SEQUENCE [LARGE SCALE GENOMIC DNA]</scope>
    <source>
        <strain evidence="2 3">AJA228-03</strain>
    </source>
</reference>
<evidence type="ECO:0000313" key="2">
    <source>
        <dbReference type="EMBL" id="KAL3807455.1"/>
    </source>
</evidence>
<comment type="caution">
    <text evidence="2">The sequence shown here is derived from an EMBL/GenBank/DDBJ whole genome shotgun (WGS) entry which is preliminary data.</text>
</comment>
<protein>
    <recommendedName>
        <fullName evidence="1">Allophanate hydrolase C-terminal domain-containing protein</fullName>
    </recommendedName>
</protein>
<dbReference type="Proteomes" id="UP001530377">
    <property type="component" value="Unassembled WGS sequence"/>
</dbReference>
<evidence type="ECO:0000259" key="1">
    <source>
        <dbReference type="Pfam" id="PF21986"/>
    </source>
</evidence>
<keyword evidence="3" id="KW-1185">Reference proteome</keyword>
<dbReference type="Gene3D" id="3.10.490.10">
    <property type="entry name" value="Gamma-glutamyl cyclotransferase-like"/>
    <property type="match status" value="1"/>
</dbReference>
<evidence type="ECO:0000313" key="3">
    <source>
        <dbReference type="Proteomes" id="UP001530377"/>
    </source>
</evidence>
<sequence>MKDDDALPLAVNGTLMRGLELNPNLLEVGATFLYESCTAPKYRLWSIGDVHPGMVRVDDDDEGASIALEVWSVPASGIARVLQNEPPGLCIGKVILVGGDVVLGVLAEPALCRGEREITSYCGWRAYRRALEEGQQK</sequence>
<name>A0ABD3R3Q1_9STRA</name>
<organism evidence="2 3">
    <name type="scientific">Cyclostephanos tholiformis</name>
    <dbReference type="NCBI Taxonomy" id="382380"/>
    <lineage>
        <taxon>Eukaryota</taxon>
        <taxon>Sar</taxon>
        <taxon>Stramenopiles</taxon>
        <taxon>Ochrophyta</taxon>
        <taxon>Bacillariophyta</taxon>
        <taxon>Coscinodiscophyceae</taxon>
        <taxon>Thalassiosirophycidae</taxon>
        <taxon>Stephanodiscales</taxon>
        <taxon>Stephanodiscaceae</taxon>
        <taxon>Cyclostephanos</taxon>
    </lineage>
</organism>
<dbReference type="AlphaFoldDB" id="A0ABD3R3Q1"/>
<gene>
    <name evidence="2" type="ORF">ACHAXA_002715</name>
</gene>
<proteinExistence type="predicted"/>
<feature type="domain" description="Allophanate hydrolase C-terminal" evidence="1">
    <location>
        <begin position="8"/>
        <end position="128"/>
    </location>
</feature>
<dbReference type="Pfam" id="PF21986">
    <property type="entry name" value="AH_C"/>
    <property type="match status" value="1"/>
</dbReference>